<reference evidence="2 3" key="1">
    <citation type="submission" date="2013-07" db="EMBL/GenBank/DDBJ databases">
        <title>Comparative Genomic and Metabolomic Analysis of Twelve Strains of Pseudoalteromonas luteoviolacea.</title>
        <authorList>
            <person name="Vynne N.G."/>
            <person name="Mansson M."/>
            <person name="Gram L."/>
        </authorList>
    </citation>
    <scope>NUCLEOTIDE SEQUENCE [LARGE SCALE GENOMIC DNA]</scope>
    <source>
        <strain evidence="2 3">NCIMB 1942</strain>
    </source>
</reference>
<dbReference type="CDD" id="cd07563">
    <property type="entry name" value="Peptidase_S41_IRBP"/>
    <property type="match status" value="1"/>
</dbReference>
<dbReference type="PANTHER" id="PTHR11261">
    <property type="entry name" value="INTERPHOTORECEPTOR RETINOID-BINDING PROTEIN"/>
    <property type="match status" value="1"/>
</dbReference>
<dbReference type="InterPro" id="IPR001466">
    <property type="entry name" value="Beta-lactam-related"/>
</dbReference>
<dbReference type="InterPro" id="IPR028204">
    <property type="entry name" value="Tricorn_C1"/>
</dbReference>
<dbReference type="EMBL" id="AUXT01000007">
    <property type="protein sequence ID" value="KZN58492.1"/>
    <property type="molecule type" value="Genomic_DNA"/>
</dbReference>
<dbReference type="InterPro" id="IPR005151">
    <property type="entry name" value="Tail-specific_protease"/>
</dbReference>
<comment type="caution">
    <text evidence="2">The sequence shown here is derived from an EMBL/GenBank/DDBJ whole genome shotgun (WGS) entry which is preliminary data.</text>
</comment>
<dbReference type="PATRIC" id="fig|1365253.3.peg.237"/>
<sequence length="803" mass="90528">MTPTSGYPSILIATILLLSGCQDNQDHRSDLQRSAGIWQKPAYGEALNITMNRVIRYEYNRYGCLQTSEQAHLEKTAQLDSIALSQARRLRMEKKGQVYPNYYEQLDALPSQCNHPLTISGSSPPSVIFDYFWHTFNDYYAFFSLRDVDWQAQYDLYRPQITHAMSDDELFDVLAEMVAPLQDMHVTISSSQQEFFTSKPTPILDAIQADADQLRSQGKANDLPSLFAQYQRKLQTISQHYIAPETLSTQPQQSDNATVMWGKTSSNVGILVLNNMDDYATHSTADEQQHLKAAHEMMTRVITDLKDTEAMIIDIRHNIGGDDAISLAIASYFADRDVLAFNKQAINQAGRGIPMRQKLTANPLAYTKPIYLLTSQLTVSAAEVFTMAMDQFKQVTKVGEETAGALSGALRFTLPNGWKISLSNEVYRNAQGDAFEHVGFIPDHQVPAFSRHDLEVQRFETYDFVLNKLHKSSNNEIDILDFENQVIALQSQGNIPNIAVNIIAHGQSVYSQGFTMNSEHPVDADTPFYLASLDEVFIGAAIATASLEKHLDLDESIYPLLPFTIDYPEKISSELTLTQLLTHRSGIIDNPAVLSCSETDAEQSRVLLFPCTNTPVQREEFLQAYLTSAGELYHLSNFSSHYGLIPGELSTYSHVGVELATFVLEQSHQESISALTQRYVFEPLNMHNTYWQATQKTEFAKGQLISTANDLSHFLTTQLEQNKMAQLPIANYFWRVDNQKSYHRGQGSASKSHLFADYYNQTGYILLTDANTESKESAIAYQKLEQLMFKMALQLSHRSQHPH</sequence>
<evidence type="ECO:0000313" key="2">
    <source>
        <dbReference type="EMBL" id="KZN58492.1"/>
    </source>
</evidence>
<dbReference type="SUPFAM" id="SSF56601">
    <property type="entry name" value="beta-lactamase/transpeptidase-like"/>
    <property type="match status" value="1"/>
</dbReference>
<dbReference type="GO" id="GO:0008236">
    <property type="term" value="F:serine-type peptidase activity"/>
    <property type="evidence" value="ECO:0007669"/>
    <property type="project" value="InterPro"/>
</dbReference>
<organism evidence="2 3">
    <name type="scientific">Pseudoalteromonas luteoviolacea NCIMB 1942</name>
    <dbReference type="NCBI Taxonomy" id="1365253"/>
    <lineage>
        <taxon>Bacteria</taxon>
        <taxon>Pseudomonadati</taxon>
        <taxon>Pseudomonadota</taxon>
        <taxon>Gammaproteobacteria</taxon>
        <taxon>Alteromonadales</taxon>
        <taxon>Pseudoalteromonadaceae</taxon>
        <taxon>Pseudoalteromonas</taxon>
    </lineage>
</organism>
<dbReference type="Gene3D" id="3.90.226.10">
    <property type="entry name" value="2-enoyl-CoA Hydratase, Chain A, domain 1"/>
    <property type="match status" value="1"/>
</dbReference>
<evidence type="ECO:0000259" key="1">
    <source>
        <dbReference type="SMART" id="SM00245"/>
    </source>
</evidence>
<dbReference type="AlphaFoldDB" id="A0A167HSY1"/>
<dbReference type="RefSeq" id="WP_063375333.1">
    <property type="nucleotide sequence ID" value="NZ_AUXT01000007.1"/>
</dbReference>
<feature type="domain" description="Tail specific protease" evidence="1">
    <location>
        <begin position="244"/>
        <end position="447"/>
    </location>
</feature>
<name>A0A167HSY1_9GAMM</name>
<dbReference type="InterPro" id="IPR012338">
    <property type="entry name" value="Beta-lactam/transpept-like"/>
</dbReference>
<protein>
    <recommendedName>
        <fullName evidence="1">Tail specific protease domain-containing protein</fullName>
    </recommendedName>
</protein>
<dbReference type="Gene3D" id="3.40.710.10">
    <property type="entry name" value="DD-peptidase/beta-lactamase superfamily"/>
    <property type="match status" value="1"/>
</dbReference>
<dbReference type="InterPro" id="IPR029045">
    <property type="entry name" value="ClpP/crotonase-like_dom_sf"/>
</dbReference>
<dbReference type="Proteomes" id="UP000076587">
    <property type="component" value="Unassembled WGS sequence"/>
</dbReference>
<dbReference type="SUPFAM" id="SSF52096">
    <property type="entry name" value="ClpP/crotonase"/>
    <property type="match status" value="1"/>
</dbReference>
<dbReference type="PANTHER" id="PTHR11261:SF3">
    <property type="entry name" value="RETINOL-BINDING PROTEIN 3"/>
    <property type="match status" value="1"/>
</dbReference>
<dbReference type="Pfam" id="PF14684">
    <property type="entry name" value="Tricorn_C1"/>
    <property type="match status" value="1"/>
</dbReference>
<accession>A0A167HSY1</accession>
<dbReference type="GO" id="GO:0006508">
    <property type="term" value="P:proteolysis"/>
    <property type="evidence" value="ECO:0007669"/>
    <property type="project" value="InterPro"/>
</dbReference>
<proteinExistence type="predicted"/>
<dbReference type="Gene3D" id="3.30.750.44">
    <property type="match status" value="1"/>
</dbReference>
<dbReference type="OrthoDB" id="9758793at2"/>
<dbReference type="Pfam" id="PF03572">
    <property type="entry name" value="Peptidase_S41"/>
    <property type="match status" value="1"/>
</dbReference>
<dbReference type="SMART" id="SM00245">
    <property type="entry name" value="TSPc"/>
    <property type="match status" value="1"/>
</dbReference>
<gene>
    <name evidence="2" type="ORF">N482_22020</name>
</gene>
<evidence type="ECO:0000313" key="3">
    <source>
        <dbReference type="Proteomes" id="UP000076587"/>
    </source>
</evidence>
<dbReference type="Pfam" id="PF00144">
    <property type="entry name" value="Beta-lactamase"/>
    <property type="match status" value="1"/>
</dbReference>